<dbReference type="OrthoDB" id="9779586at2"/>
<dbReference type="InterPro" id="IPR000160">
    <property type="entry name" value="GGDEF_dom"/>
</dbReference>
<dbReference type="Pfam" id="PF00990">
    <property type="entry name" value="GGDEF"/>
    <property type="match status" value="1"/>
</dbReference>
<dbReference type="NCBIfam" id="TIGR00254">
    <property type="entry name" value="GGDEF"/>
    <property type="match status" value="1"/>
</dbReference>
<keyword evidence="5" id="KW-1185">Reference proteome</keyword>
<evidence type="ECO:0000313" key="5">
    <source>
        <dbReference type="Proteomes" id="UP000190395"/>
    </source>
</evidence>
<dbReference type="RefSeq" id="WP_078931516.1">
    <property type="nucleotide sequence ID" value="NZ_CAMCOW010000005.1"/>
</dbReference>
<evidence type="ECO:0000313" key="4">
    <source>
        <dbReference type="EMBL" id="SJZ96745.1"/>
    </source>
</evidence>
<dbReference type="InterPro" id="IPR003018">
    <property type="entry name" value="GAF"/>
</dbReference>
<dbReference type="SMART" id="SM00065">
    <property type="entry name" value="GAF"/>
    <property type="match status" value="1"/>
</dbReference>
<dbReference type="PROSITE" id="PS50887">
    <property type="entry name" value="GGDEF"/>
    <property type="match status" value="1"/>
</dbReference>
<dbReference type="EC" id="2.7.7.65" evidence="1"/>
<dbReference type="SUPFAM" id="SSF55781">
    <property type="entry name" value="GAF domain-like"/>
    <property type="match status" value="1"/>
</dbReference>
<proteinExistence type="predicted"/>
<dbReference type="Proteomes" id="UP000190395">
    <property type="component" value="Unassembled WGS sequence"/>
</dbReference>
<dbReference type="FunFam" id="3.30.70.270:FF:000001">
    <property type="entry name" value="Diguanylate cyclase domain protein"/>
    <property type="match status" value="1"/>
</dbReference>
<dbReference type="InterPro" id="IPR043128">
    <property type="entry name" value="Rev_trsase/Diguanyl_cyclase"/>
</dbReference>
<dbReference type="CDD" id="cd01949">
    <property type="entry name" value="GGDEF"/>
    <property type="match status" value="1"/>
</dbReference>
<dbReference type="EMBL" id="FUXC01000011">
    <property type="protein sequence ID" value="SJZ96745.1"/>
    <property type="molecule type" value="Genomic_DNA"/>
</dbReference>
<dbReference type="SUPFAM" id="SSF55073">
    <property type="entry name" value="Nucleotide cyclase"/>
    <property type="match status" value="1"/>
</dbReference>
<sequence length="374" mass="42337">MSQDLSHSEQTPSLNPEYAEIVSQYEKKIYDLKTLLEISRSLCSTIEFSQLIESILYTCMGQFRVLGAGIFVPEPLDSDYFVLNRNYNGLELDPNVTYRISVSNPLINVITKNDRVFTIDELKAELPAYADLGPISSLKPSLIVPLVQRNHLDGILVLGEKISLPEEQGYSSYEKELILTIASLAAVAIYNSTLLERSSTDMMTHLKLKYFFYNVLTDKLDAAMAQNLPLAVIMFDIDFFKRFNDTYGHACGDYVLQTVAKIIRSCIRSCDLASRYGGEEFTVMLDKTGKDDAMTVAERIRQHVEEYDFCYENQHVKVTISIGVTVFDSEKNLVSSPKQLVDQADQALYVSKRSGRNRVTFADERLISEIKITE</sequence>
<dbReference type="InterPro" id="IPR048092">
    <property type="entry name" value="Dguan_cyc_DgcA"/>
</dbReference>
<dbReference type="Gene3D" id="3.30.70.270">
    <property type="match status" value="1"/>
</dbReference>
<dbReference type="NCBIfam" id="NF041606">
    <property type="entry name" value="dguan_cyc_DgcA"/>
    <property type="match status" value="1"/>
</dbReference>
<dbReference type="PANTHER" id="PTHR45138:SF9">
    <property type="entry name" value="DIGUANYLATE CYCLASE DGCM-RELATED"/>
    <property type="match status" value="1"/>
</dbReference>
<dbReference type="GeneID" id="303368013"/>
<dbReference type="InterPro" id="IPR029016">
    <property type="entry name" value="GAF-like_dom_sf"/>
</dbReference>
<dbReference type="GO" id="GO:0005886">
    <property type="term" value="C:plasma membrane"/>
    <property type="evidence" value="ECO:0007669"/>
    <property type="project" value="TreeGrafter"/>
</dbReference>
<dbReference type="PANTHER" id="PTHR45138">
    <property type="entry name" value="REGULATORY COMPONENTS OF SENSORY TRANSDUCTION SYSTEM"/>
    <property type="match status" value="1"/>
</dbReference>
<dbReference type="STRING" id="225004.SAMN02745152_01785"/>
<evidence type="ECO:0000256" key="1">
    <source>
        <dbReference type="ARBA" id="ARBA00012528"/>
    </source>
</evidence>
<dbReference type="InterPro" id="IPR029787">
    <property type="entry name" value="Nucleotide_cyclase"/>
</dbReference>
<dbReference type="Gene3D" id="3.30.450.40">
    <property type="match status" value="1"/>
</dbReference>
<dbReference type="GO" id="GO:0043709">
    <property type="term" value="P:cell adhesion involved in single-species biofilm formation"/>
    <property type="evidence" value="ECO:0007669"/>
    <property type="project" value="TreeGrafter"/>
</dbReference>
<dbReference type="GO" id="GO:0052621">
    <property type="term" value="F:diguanylate cyclase activity"/>
    <property type="evidence" value="ECO:0007669"/>
    <property type="project" value="UniProtKB-EC"/>
</dbReference>
<protein>
    <recommendedName>
        <fullName evidence="1">diguanylate cyclase</fullName>
        <ecNumber evidence="1">2.7.7.65</ecNumber>
    </recommendedName>
</protein>
<dbReference type="SMART" id="SM00267">
    <property type="entry name" value="GGDEF"/>
    <property type="match status" value="1"/>
</dbReference>
<dbReference type="GO" id="GO:1902201">
    <property type="term" value="P:negative regulation of bacterial-type flagellum-dependent cell motility"/>
    <property type="evidence" value="ECO:0007669"/>
    <property type="project" value="TreeGrafter"/>
</dbReference>
<name>A0A1T4PZ30_9SPIR</name>
<feature type="domain" description="GGDEF" evidence="3">
    <location>
        <begin position="228"/>
        <end position="364"/>
    </location>
</feature>
<evidence type="ECO:0000259" key="3">
    <source>
        <dbReference type="PROSITE" id="PS50887"/>
    </source>
</evidence>
<dbReference type="AlphaFoldDB" id="A0A1T4PZ30"/>
<evidence type="ECO:0000256" key="2">
    <source>
        <dbReference type="ARBA" id="ARBA00034247"/>
    </source>
</evidence>
<dbReference type="InterPro" id="IPR050469">
    <property type="entry name" value="Diguanylate_Cyclase"/>
</dbReference>
<accession>A0A1T4PZ30</accession>
<comment type="catalytic activity">
    <reaction evidence="2">
        <text>2 GTP = 3',3'-c-di-GMP + 2 diphosphate</text>
        <dbReference type="Rhea" id="RHEA:24898"/>
        <dbReference type="ChEBI" id="CHEBI:33019"/>
        <dbReference type="ChEBI" id="CHEBI:37565"/>
        <dbReference type="ChEBI" id="CHEBI:58805"/>
        <dbReference type="EC" id="2.7.7.65"/>
    </reaction>
</comment>
<organism evidence="4 5">
    <name type="scientific">Treponema berlinense</name>
    <dbReference type="NCBI Taxonomy" id="225004"/>
    <lineage>
        <taxon>Bacteria</taxon>
        <taxon>Pseudomonadati</taxon>
        <taxon>Spirochaetota</taxon>
        <taxon>Spirochaetia</taxon>
        <taxon>Spirochaetales</taxon>
        <taxon>Treponemataceae</taxon>
        <taxon>Treponema</taxon>
    </lineage>
</organism>
<gene>
    <name evidence="4" type="ORF">SAMN02745152_01785</name>
</gene>
<reference evidence="4 5" key="1">
    <citation type="submission" date="2017-02" db="EMBL/GenBank/DDBJ databases">
        <authorList>
            <person name="Peterson S.W."/>
        </authorList>
    </citation>
    <scope>NUCLEOTIDE SEQUENCE [LARGE SCALE GENOMIC DNA]</scope>
    <source>
        <strain evidence="4 5">ATCC BAA-909</strain>
    </source>
</reference>